<feature type="region of interest" description="Disordered" evidence="7">
    <location>
        <begin position="1"/>
        <end position="216"/>
    </location>
</feature>
<feature type="compositionally biased region" description="Basic and acidic residues" evidence="7">
    <location>
        <begin position="12"/>
        <end position="47"/>
    </location>
</feature>
<evidence type="ECO:0000256" key="2">
    <source>
        <dbReference type="ARBA" id="ARBA00006116"/>
    </source>
</evidence>
<dbReference type="PANTHER" id="PTHR23389">
    <property type="entry name" value="CHROMOSOME TRANSMISSION FIDELITY FACTOR 18"/>
    <property type="match status" value="1"/>
</dbReference>
<sequence>MDIRKFFGGGGGKDKTPAKSEESSKSQKRKSESTPKTKDSPTVKSDQEASAAKRPKKAEATKASPYFGSASDKPAEKRTKPEAEVVASLDAPPVRRSVASPPAKKARSMPGTFSAPAAAPSEDVVDMTQGYDPVPEKATPVAKGPTAKTPPPRKSLPKGAAKPEKIEKPEIPTKPESELKFSLLEETTRPAGGWSGPASADMPPPNKGKKPTPRGADGCLAGLTMVISGVLDSLERHEMADFVQRHGGKVTGSVSGKTDFLILGMSAGRSKYTAAQAKGTKLIDEDTLFDYVRSTKPQPAEDTMPSTKPIATQPGEPLATSAVEKVPAKAAASSGTQMQAAASRTAQAPPSQPPPPSRAA</sequence>
<comment type="caution">
    <text evidence="9">The sequence shown here is derived from an EMBL/GenBank/DDBJ whole genome shotgun (WGS) entry which is preliminary data.</text>
</comment>
<dbReference type="PANTHER" id="PTHR23389:SF6">
    <property type="entry name" value="REPLICATION FACTOR C SUBUNIT 1"/>
    <property type="match status" value="1"/>
</dbReference>
<dbReference type="GO" id="GO:0003677">
    <property type="term" value="F:DNA binding"/>
    <property type="evidence" value="ECO:0007669"/>
    <property type="project" value="TreeGrafter"/>
</dbReference>
<dbReference type="GO" id="GO:0006260">
    <property type="term" value="P:DNA replication"/>
    <property type="evidence" value="ECO:0007669"/>
    <property type="project" value="UniProtKB-KW"/>
</dbReference>
<dbReference type="InterPro" id="IPR036420">
    <property type="entry name" value="BRCT_dom_sf"/>
</dbReference>
<feature type="domain" description="BRCT" evidence="8">
    <location>
        <begin position="215"/>
        <end position="305"/>
    </location>
</feature>
<organism evidence="9 10">
    <name type="scientific">Cymbomonas tetramitiformis</name>
    <dbReference type="NCBI Taxonomy" id="36881"/>
    <lineage>
        <taxon>Eukaryota</taxon>
        <taxon>Viridiplantae</taxon>
        <taxon>Chlorophyta</taxon>
        <taxon>Pyramimonadophyceae</taxon>
        <taxon>Pyramimonadales</taxon>
        <taxon>Pyramimonadaceae</taxon>
        <taxon>Cymbomonas</taxon>
    </lineage>
</organism>
<evidence type="ECO:0000313" key="9">
    <source>
        <dbReference type="EMBL" id="KAK3254486.1"/>
    </source>
</evidence>
<feature type="compositionally biased region" description="Pro residues" evidence="7">
    <location>
        <begin position="350"/>
        <end position="360"/>
    </location>
</feature>
<evidence type="ECO:0000259" key="8">
    <source>
        <dbReference type="PROSITE" id="PS50172"/>
    </source>
</evidence>
<accession>A0AAE0CGB0</accession>
<proteinExistence type="inferred from homology"/>
<dbReference type="AlphaFoldDB" id="A0AAE0CGB0"/>
<feature type="compositionally biased region" description="Basic and acidic residues" evidence="7">
    <location>
        <begin position="73"/>
        <end position="83"/>
    </location>
</feature>
<dbReference type="Gene3D" id="3.40.50.10190">
    <property type="entry name" value="BRCT domain"/>
    <property type="match status" value="1"/>
</dbReference>
<gene>
    <name evidence="9" type="ORF">CYMTET_36298</name>
</gene>
<comment type="subcellular location">
    <subcellularLocation>
        <location evidence="1">Nucleus</location>
    </subcellularLocation>
</comment>
<name>A0AAE0CGB0_9CHLO</name>
<dbReference type="GO" id="GO:0005634">
    <property type="term" value="C:nucleus"/>
    <property type="evidence" value="ECO:0007669"/>
    <property type="project" value="UniProtKB-SubCell"/>
</dbReference>
<dbReference type="Proteomes" id="UP001190700">
    <property type="component" value="Unassembled WGS sequence"/>
</dbReference>
<evidence type="ECO:0000313" key="10">
    <source>
        <dbReference type="Proteomes" id="UP001190700"/>
    </source>
</evidence>
<reference evidence="9 10" key="1">
    <citation type="journal article" date="2015" name="Genome Biol. Evol.">
        <title>Comparative Genomics of a Bacterivorous Green Alga Reveals Evolutionary Causalities and Consequences of Phago-Mixotrophic Mode of Nutrition.</title>
        <authorList>
            <person name="Burns J.A."/>
            <person name="Paasch A."/>
            <person name="Narechania A."/>
            <person name="Kim E."/>
        </authorList>
    </citation>
    <scope>NUCLEOTIDE SEQUENCE [LARGE SCALE GENOMIC DNA]</scope>
    <source>
        <strain evidence="9 10">PLY_AMNH</strain>
    </source>
</reference>
<keyword evidence="5" id="KW-0067">ATP-binding</keyword>
<dbReference type="SUPFAM" id="SSF52113">
    <property type="entry name" value="BRCT domain"/>
    <property type="match status" value="1"/>
</dbReference>
<evidence type="ECO:0000256" key="6">
    <source>
        <dbReference type="ARBA" id="ARBA00023242"/>
    </source>
</evidence>
<comment type="similarity">
    <text evidence="2">Belongs to the activator 1 large subunit family.</text>
</comment>
<dbReference type="SMART" id="SM00292">
    <property type="entry name" value="BRCT"/>
    <property type="match status" value="1"/>
</dbReference>
<dbReference type="InterPro" id="IPR001357">
    <property type="entry name" value="BRCT_dom"/>
</dbReference>
<evidence type="ECO:0000256" key="7">
    <source>
        <dbReference type="SAM" id="MobiDB-lite"/>
    </source>
</evidence>
<keyword evidence="3" id="KW-0235">DNA replication</keyword>
<protein>
    <submittedName>
        <fullName evidence="9">Replication factor C subunit 1</fullName>
    </submittedName>
</protein>
<dbReference type="GO" id="GO:0005524">
    <property type="term" value="F:ATP binding"/>
    <property type="evidence" value="ECO:0007669"/>
    <property type="project" value="UniProtKB-KW"/>
</dbReference>
<keyword evidence="6" id="KW-0539">Nucleus</keyword>
<feature type="compositionally biased region" description="Basic and acidic residues" evidence="7">
    <location>
        <begin position="161"/>
        <end position="179"/>
    </location>
</feature>
<dbReference type="EMBL" id="LGRX02023525">
    <property type="protein sequence ID" value="KAK3254486.1"/>
    <property type="molecule type" value="Genomic_DNA"/>
</dbReference>
<evidence type="ECO:0000256" key="5">
    <source>
        <dbReference type="ARBA" id="ARBA00022840"/>
    </source>
</evidence>
<keyword evidence="10" id="KW-1185">Reference proteome</keyword>
<feature type="region of interest" description="Disordered" evidence="7">
    <location>
        <begin position="295"/>
        <end position="360"/>
    </location>
</feature>
<evidence type="ECO:0000256" key="1">
    <source>
        <dbReference type="ARBA" id="ARBA00004123"/>
    </source>
</evidence>
<evidence type="ECO:0000256" key="3">
    <source>
        <dbReference type="ARBA" id="ARBA00022705"/>
    </source>
</evidence>
<dbReference type="Pfam" id="PF00533">
    <property type="entry name" value="BRCT"/>
    <property type="match status" value="1"/>
</dbReference>
<keyword evidence="4" id="KW-0547">Nucleotide-binding</keyword>
<evidence type="ECO:0000256" key="4">
    <source>
        <dbReference type="ARBA" id="ARBA00022741"/>
    </source>
</evidence>
<feature type="non-terminal residue" evidence="9">
    <location>
        <position position="360"/>
    </location>
</feature>
<dbReference type="FunFam" id="3.40.50.10190:FF:000001">
    <property type="entry name" value="Replication factor C subunit 1"/>
    <property type="match status" value="1"/>
</dbReference>
<dbReference type="PROSITE" id="PS50172">
    <property type="entry name" value="BRCT"/>
    <property type="match status" value="1"/>
</dbReference>
<feature type="compositionally biased region" description="Low complexity" evidence="7">
    <location>
        <begin position="339"/>
        <end position="349"/>
    </location>
</feature>